<organism evidence="7">
    <name type="scientific">uncultured Planctomycetota bacterium</name>
    <dbReference type="NCBI Taxonomy" id="120965"/>
    <lineage>
        <taxon>Bacteria</taxon>
        <taxon>Pseudomonadati</taxon>
        <taxon>Planctomycetota</taxon>
        <taxon>environmental samples</taxon>
    </lineage>
</organism>
<name>H5S880_9BACT</name>
<dbReference type="AlphaFoldDB" id="H5S880"/>
<dbReference type="Gene3D" id="2.40.10.10">
    <property type="entry name" value="Trypsin-like serine proteases"/>
    <property type="match status" value="2"/>
</dbReference>
<evidence type="ECO:0000256" key="1">
    <source>
        <dbReference type="ARBA" id="ARBA00010541"/>
    </source>
</evidence>
<keyword evidence="5" id="KW-0732">Signal</keyword>
<dbReference type="InterPro" id="IPR036034">
    <property type="entry name" value="PDZ_sf"/>
</dbReference>
<evidence type="ECO:0000259" key="6">
    <source>
        <dbReference type="PROSITE" id="PS50106"/>
    </source>
</evidence>
<proteinExistence type="inferred from homology"/>
<dbReference type="SMART" id="SM00228">
    <property type="entry name" value="PDZ"/>
    <property type="match status" value="2"/>
</dbReference>
<feature type="region of interest" description="Disordered" evidence="4">
    <location>
        <begin position="70"/>
        <end position="91"/>
    </location>
</feature>
<dbReference type="InterPro" id="IPR029058">
    <property type="entry name" value="AB_hydrolase_fold"/>
</dbReference>
<protein>
    <submittedName>
        <fullName evidence="7">Serine protease, trypsin family</fullName>
    </submittedName>
</protein>
<dbReference type="PRINTS" id="PR00834">
    <property type="entry name" value="PROTEASES2C"/>
</dbReference>
<feature type="compositionally biased region" description="Pro residues" evidence="4">
    <location>
        <begin position="516"/>
        <end position="525"/>
    </location>
</feature>
<dbReference type="SUPFAM" id="SSF53474">
    <property type="entry name" value="alpha/beta-Hydrolases"/>
    <property type="match status" value="1"/>
</dbReference>
<dbReference type="InterPro" id="IPR043504">
    <property type="entry name" value="Peptidase_S1_PA_chymotrypsin"/>
</dbReference>
<feature type="domain" description="PDZ" evidence="6">
    <location>
        <begin position="310"/>
        <end position="339"/>
    </location>
</feature>
<dbReference type="PROSITE" id="PS50106">
    <property type="entry name" value="PDZ"/>
    <property type="match status" value="2"/>
</dbReference>
<feature type="region of interest" description="Disordered" evidence="4">
    <location>
        <begin position="509"/>
        <end position="531"/>
    </location>
</feature>
<evidence type="ECO:0000256" key="5">
    <source>
        <dbReference type="SAM" id="SignalP"/>
    </source>
</evidence>
<dbReference type="Gene3D" id="3.40.50.1820">
    <property type="entry name" value="alpha/beta hydrolase"/>
    <property type="match status" value="1"/>
</dbReference>
<evidence type="ECO:0000256" key="3">
    <source>
        <dbReference type="ARBA" id="ARBA00022801"/>
    </source>
</evidence>
<dbReference type="Pfam" id="PF13180">
    <property type="entry name" value="PDZ_2"/>
    <property type="match status" value="2"/>
</dbReference>
<keyword evidence="3" id="KW-0378">Hydrolase</keyword>
<feature type="signal peptide" evidence="5">
    <location>
        <begin position="1"/>
        <end position="21"/>
    </location>
</feature>
<dbReference type="PANTHER" id="PTHR43343:SF3">
    <property type="entry name" value="PROTEASE DO-LIKE 8, CHLOROPLASTIC"/>
    <property type="match status" value="1"/>
</dbReference>
<dbReference type="Pfam" id="PF13365">
    <property type="entry name" value="Trypsin_2"/>
    <property type="match status" value="1"/>
</dbReference>
<dbReference type="EMBL" id="AP011626">
    <property type="protein sequence ID" value="BAL52366.1"/>
    <property type="molecule type" value="Genomic_DNA"/>
</dbReference>
<dbReference type="InterPro" id="IPR001940">
    <property type="entry name" value="Peptidase_S1C"/>
</dbReference>
<reference evidence="7" key="2">
    <citation type="journal article" date="2012" name="PLoS ONE">
        <title>A Deeply Branching Thermophilic Bacterium with an Ancient Acetyl-CoA Pathway Dominates a Subsurface Ecosystem.</title>
        <authorList>
            <person name="Takami H."/>
            <person name="Noguchi H."/>
            <person name="Takaki Y."/>
            <person name="Uchiyama I."/>
            <person name="Toyoda A."/>
            <person name="Nishi S."/>
            <person name="Chee G.-J."/>
            <person name="Arai W."/>
            <person name="Nunoura T."/>
            <person name="Itoh T."/>
            <person name="Hattori M."/>
            <person name="Takai K."/>
        </authorList>
    </citation>
    <scope>NUCLEOTIDE SEQUENCE</scope>
</reference>
<dbReference type="Gene3D" id="2.30.42.10">
    <property type="match status" value="2"/>
</dbReference>
<accession>H5S880</accession>
<keyword evidence="2 7" id="KW-0645">Protease</keyword>
<evidence type="ECO:0000256" key="4">
    <source>
        <dbReference type="SAM" id="MobiDB-lite"/>
    </source>
</evidence>
<gene>
    <name evidence="7" type="ORF">HGMM_F01A04C13</name>
</gene>
<evidence type="ECO:0000313" key="7">
    <source>
        <dbReference type="EMBL" id="BAL52366.1"/>
    </source>
</evidence>
<dbReference type="GO" id="GO:0004252">
    <property type="term" value="F:serine-type endopeptidase activity"/>
    <property type="evidence" value="ECO:0007669"/>
    <property type="project" value="InterPro"/>
</dbReference>
<sequence>MRVVVAVIAAVVLGLCGLVSAQQGKLAPPAPQASERLDEAWEQATREAVARVAPCVVQIVTNIGLEAIPVESKPSKPGTKPGGGALLRGQGPTTGLIVTPDGYIITSSFNFLHIPREVTPTILVRIPGRPDPLPGRIVARDETRMLTLLKVDADNLPVPQAVPIKEIRVGQWALALGRTFSEAANAPPSVSVGIISALGRIWGKAIQTDAKVSPVNYGGPLADIHGRVFGVLVPMSPRGDSELAGVEWYDSGIGFAVPLEDIYRVLPRLKQGEDLHAAQLGVTFEQPAPLIGQDPTKPASQGGIFGTCRIARVWPNSPAARAGLQAGDEIVEADGKPIRWQLQLRHVLGPKYDFETVSLKVKRGEKILDFPNISLTRPKEPQRPVFAGILPMRDDALPGVEIRYVFPKSPAEIAGLRVGDRIVRVDNTFIQNPWHLRQVLAPFQPGAEVQLTLVRPGEKEKKLALHTVALKLGEAGTDIPEKLPDATKKEGLAIRSVYAPTILKGQEPFFAKPPKAKPPAPPPGKPGFFREKDPTSGREYWLYVPETYTAEVAHGLVIWLHPAGNPMEEPIRKTWERYCKSHALIVYAPKAENPSGWLTSEGDAIVQDIRHLLTQYRIDPQRVVAHGLGNGGSFALYLALDARDWIRGAVVIGGPLASRIPDYDPAMPLAVFYVAGGRDPNIETLRTVPRDLQRRHYPTLYREIPEHGTGYPTDASLLDEIVRWIDTLDRL</sequence>
<feature type="domain" description="PDZ" evidence="6">
    <location>
        <begin position="372"/>
        <end position="457"/>
    </location>
</feature>
<dbReference type="SUPFAM" id="SSF50156">
    <property type="entry name" value="PDZ domain-like"/>
    <property type="match status" value="2"/>
</dbReference>
<dbReference type="InterPro" id="IPR001478">
    <property type="entry name" value="PDZ"/>
</dbReference>
<comment type="similarity">
    <text evidence="1">Belongs to the peptidase S1C family.</text>
</comment>
<dbReference type="InterPro" id="IPR051201">
    <property type="entry name" value="Chloro_Bact_Ser_Proteases"/>
</dbReference>
<feature type="chain" id="PRO_5003597528" evidence="5">
    <location>
        <begin position="22"/>
        <end position="731"/>
    </location>
</feature>
<evidence type="ECO:0000256" key="2">
    <source>
        <dbReference type="ARBA" id="ARBA00022670"/>
    </source>
</evidence>
<dbReference type="GO" id="GO:0006508">
    <property type="term" value="P:proteolysis"/>
    <property type="evidence" value="ECO:0007669"/>
    <property type="project" value="UniProtKB-KW"/>
</dbReference>
<reference evidence="7" key="1">
    <citation type="journal article" date="2005" name="Environ. Microbiol.">
        <title>Genetic and functional properties of uncultivated thermophilic crenarchaeotes from a subsurface gold mine as revealed by analysis of genome fragments.</title>
        <authorList>
            <person name="Nunoura T."/>
            <person name="Hirayama H."/>
            <person name="Takami H."/>
            <person name="Oida H."/>
            <person name="Nishi S."/>
            <person name="Shimamura S."/>
            <person name="Suzuki Y."/>
            <person name="Inagaki F."/>
            <person name="Takai K."/>
            <person name="Nealson K.H."/>
            <person name="Horikoshi K."/>
        </authorList>
    </citation>
    <scope>NUCLEOTIDE SEQUENCE</scope>
</reference>
<dbReference type="SUPFAM" id="SSF50494">
    <property type="entry name" value="Trypsin-like serine proteases"/>
    <property type="match status" value="1"/>
</dbReference>
<dbReference type="InterPro" id="IPR009003">
    <property type="entry name" value="Peptidase_S1_PA"/>
</dbReference>
<dbReference type="PANTHER" id="PTHR43343">
    <property type="entry name" value="PEPTIDASE S12"/>
    <property type="match status" value="1"/>
</dbReference>